<sequence>MASPKRASATMLPNTKLKRRFYESIVFGVALKNIFHNNFEVSDRTPNSEPDANEGAEQAYHRFVYRLAHICDNEKGGSTVTAIAVLEEPDCIRYLVGSNERKGQQEVEVKDFLTKILRMVGKWDHQATDEHTTLCTALFRSILQFNLPRIKAYLAHLAKALDLCIDHCDRDINGMNRDSEYIKGVLSTLRTMTGFHPNREMEHGDYMLACQRLIREIHRNHKISRINEAIVERAKEGQIDSSDHWVDLRHVLGRLHAYYQDVETIIGARRRWVQLFHDFEVTVIQSSQPAPSPLKGNKTNAHDTIGRMVSSTDEMARYRGYAAELQTFGLDEQISLLAKKESFRPIVHAEVLVHGEALDRIKASGPERRARFWNDWKYVGSSKPTCRLCRYYFDVHPGAVQVRSTHRNLYPRWRLPDAHDPASTKTRDTFLNDINKKLREDVLRTLQERIPQGKKHDSNTTSQMPAYFGTGDTDAHRTVSDLASRFSGMGMSVGVGEDFGSPRKEKKGPPSVKELQEEDEDLFDSGDPGSGGEDVRNLSGKADTSEDAEDSDDNGGVLLYTGRR</sequence>
<evidence type="ECO:0000256" key="1">
    <source>
        <dbReference type="SAM" id="MobiDB-lite"/>
    </source>
</evidence>
<dbReference type="AlphaFoldDB" id="A0A3N2PZJ5"/>
<dbReference type="InterPro" id="IPR027796">
    <property type="entry name" value="OTT_1508_deam-like"/>
</dbReference>
<accession>A0A3N2PZJ5</accession>
<evidence type="ECO:0000313" key="3">
    <source>
        <dbReference type="Proteomes" id="UP000272025"/>
    </source>
</evidence>
<evidence type="ECO:0000313" key="2">
    <source>
        <dbReference type="EMBL" id="ROT39949.1"/>
    </source>
</evidence>
<dbReference type="Proteomes" id="UP000272025">
    <property type="component" value="Unassembled WGS sequence"/>
</dbReference>
<dbReference type="Pfam" id="PF14441">
    <property type="entry name" value="OTT_1508_deam"/>
    <property type="match status" value="1"/>
</dbReference>
<dbReference type="PANTHER" id="PTHR42037:SF1">
    <property type="match status" value="1"/>
</dbReference>
<dbReference type="EMBL" id="ML119053">
    <property type="protein sequence ID" value="ROT39949.1"/>
    <property type="molecule type" value="Genomic_DNA"/>
</dbReference>
<dbReference type="PANTHER" id="PTHR42037">
    <property type="match status" value="1"/>
</dbReference>
<dbReference type="OrthoDB" id="3251507at2759"/>
<dbReference type="STRING" id="1314773.A0A3N2PZJ5"/>
<feature type="region of interest" description="Disordered" evidence="1">
    <location>
        <begin position="490"/>
        <end position="564"/>
    </location>
</feature>
<gene>
    <name evidence="2" type="ORF">SODALDRAFT_332098</name>
</gene>
<dbReference type="RefSeq" id="XP_028467755.1">
    <property type="nucleotide sequence ID" value="XM_028611615.1"/>
</dbReference>
<dbReference type="GeneID" id="39580093"/>
<name>A0A3N2PZJ5_SODAK</name>
<keyword evidence="3" id="KW-1185">Reference proteome</keyword>
<organism evidence="2 3">
    <name type="scientific">Sodiomyces alkalinus (strain CBS 110278 / VKM F-3762 / F11)</name>
    <name type="common">Alkaliphilic filamentous fungus</name>
    <dbReference type="NCBI Taxonomy" id="1314773"/>
    <lineage>
        <taxon>Eukaryota</taxon>
        <taxon>Fungi</taxon>
        <taxon>Dikarya</taxon>
        <taxon>Ascomycota</taxon>
        <taxon>Pezizomycotina</taxon>
        <taxon>Sordariomycetes</taxon>
        <taxon>Hypocreomycetidae</taxon>
        <taxon>Glomerellales</taxon>
        <taxon>Plectosphaerellaceae</taxon>
        <taxon>Sodiomyces</taxon>
    </lineage>
</organism>
<proteinExistence type="predicted"/>
<protein>
    <submittedName>
        <fullName evidence="2">Uncharacterized protein</fullName>
    </submittedName>
</protein>
<reference evidence="2 3" key="1">
    <citation type="journal article" date="2018" name="Mol. Ecol.">
        <title>The obligate alkalophilic soda-lake fungus Sodiomyces alkalinus has shifted to a protein diet.</title>
        <authorList>
            <person name="Grum-Grzhimaylo A.A."/>
            <person name="Falkoski D.L."/>
            <person name="van den Heuvel J."/>
            <person name="Valero-Jimenez C.A."/>
            <person name="Min B."/>
            <person name="Choi I.G."/>
            <person name="Lipzen A."/>
            <person name="Daum C.G."/>
            <person name="Aanen D.K."/>
            <person name="Tsang A."/>
            <person name="Henrissat B."/>
            <person name="Bilanenko E.N."/>
            <person name="de Vries R.P."/>
            <person name="van Kan J.A.L."/>
            <person name="Grigoriev I.V."/>
            <person name="Debets A.J.M."/>
        </authorList>
    </citation>
    <scope>NUCLEOTIDE SEQUENCE [LARGE SCALE GENOMIC DNA]</scope>
    <source>
        <strain evidence="2 3">F11</strain>
    </source>
</reference>
<feature type="region of interest" description="Disordered" evidence="1">
    <location>
        <begin position="448"/>
        <end position="475"/>
    </location>
</feature>